<feature type="transmembrane region" description="Helical" evidence="6">
    <location>
        <begin position="362"/>
        <end position="383"/>
    </location>
</feature>
<dbReference type="GO" id="GO:0005886">
    <property type="term" value="C:plasma membrane"/>
    <property type="evidence" value="ECO:0007669"/>
    <property type="project" value="UniProtKB-SubCell"/>
</dbReference>
<dbReference type="Proteomes" id="UP000239494">
    <property type="component" value="Unassembled WGS sequence"/>
</dbReference>
<evidence type="ECO:0000256" key="3">
    <source>
        <dbReference type="ARBA" id="ARBA00022692"/>
    </source>
</evidence>
<evidence type="ECO:0000256" key="6">
    <source>
        <dbReference type="SAM" id="Phobius"/>
    </source>
</evidence>
<evidence type="ECO:0000313" key="9">
    <source>
        <dbReference type="Proteomes" id="UP000239494"/>
    </source>
</evidence>
<feature type="transmembrane region" description="Helical" evidence="6">
    <location>
        <begin position="26"/>
        <end position="46"/>
    </location>
</feature>
<keyword evidence="9" id="KW-1185">Reference proteome</keyword>
<dbReference type="InterPro" id="IPR003838">
    <property type="entry name" value="ABC3_permease_C"/>
</dbReference>
<gene>
    <name evidence="8" type="ORF">CLV43_10398</name>
</gene>
<keyword evidence="4 6" id="KW-1133">Transmembrane helix</keyword>
<name>A0A2T0TCH2_9PSEU</name>
<evidence type="ECO:0000259" key="7">
    <source>
        <dbReference type="Pfam" id="PF02687"/>
    </source>
</evidence>
<accession>A0A2T0TCH2</accession>
<evidence type="ECO:0000313" key="8">
    <source>
        <dbReference type="EMBL" id="PRY43355.1"/>
    </source>
</evidence>
<protein>
    <submittedName>
        <fullName evidence="8">FtsX-like permease family protein</fullName>
    </submittedName>
</protein>
<feature type="transmembrane region" description="Helical" evidence="6">
    <location>
        <begin position="700"/>
        <end position="719"/>
    </location>
</feature>
<feature type="domain" description="ABC3 transporter permease C-terminal" evidence="7">
    <location>
        <begin position="200"/>
        <end position="312"/>
    </location>
</feature>
<organism evidence="8 9">
    <name type="scientific">Umezawaea tangerina</name>
    <dbReference type="NCBI Taxonomy" id="84725"/>
    <lineage>
        <taxon>Bacteria</taxon>
        <taxon>Bacillati</taxon>
        <taxon>Actinomycetota</taxon>
        <taxon>Actinomycetes</taxon>
        <taxon>Pseudonocardiales</taxon>
        <taxon>Pseudonocardiaceae</taxon>
        <taxon>Umezawaea</taxon>
    </lineage>
</organism>
<feature type="transmembrane region" description="Helical" evidence="6">
    <location>
        <begin position="731"/>
        <end position="755"/>
    </location>
</feature>
<feature type="domain" description="ABC3 transporter permease C-terminal" evidence="7">
    <location>
        <begin position="650"/>
        <end position="757"/>
    </location>
</feature>
<sequence length="767" mass="80622">MRLWLNDLGIGVRIALGGGRASWRRLVLTGVGVGLGVAVLLVGASAPTVVTERQIRADLSAVRAGEDPIPGVDPLYRVYRPEQYRGNQVMGSYVVAGGPNAPVPPGLQRIPGDGEIVLSPALAELMASPEGELLRRLFPQRVVGTIGKDGLVGPNHLLYIAGDSSIPRMADTAYYRFGRYNGVPLSSLTSANLLLLALGVVVLLFPVLLFTVVSTRLGGPERERRLAALRLIGAGPWQVRRIATGDALASSVVGLVLGAGFFLLVRAFVEHVELFELRIFSSDLTPSVGYVALVAVLVPVLSVLAALATMRGTTVDPLGVARRAKPPARRLWWRVVPVLVGVAVLATRERSLADWHGSQGRALLLGGIALLLLGIPLLLPWVVERSVGRVRGGPPSWQLAVRGLQMDSGSAARVVGGVAVVLAGGIALQTVLLGTETEVKSWPPFAPVTNQVDITVLGDAVTRVDELADRVRGVDGVVSVSWQRSFGLLRKGGDRPVEVGVESCDVLLRGTGITSCRDGDAFVFRGSPDDSVIPEPGEVVLQQRYTQLGRMSTGAEWTVPALTAADRPDGQLGYHPVVLTPGAVRGVGVESQIGGLRVLVDPAVPTAARNARAALGDLGWQATGLAFDQDPGDPTAEYRTFRRLLLGGTLVTVLLAGVSLLVLALEEVRARRRPLAVLAAGGVPRGTVVRSLLWRNAVPLLLAVVVAVVTGAGLGLLLLRSSARPLVLDYAGMGVLSAGAVVMVLLVTLCTLPAVRRATGATGLRVE</sequence>
<comment type="caution">
    <text evidence="8">The sequence shown here is derived from an EMBL/GenBank/DDBJ whole genome shotgun (WGS) entry which is preliminary data.</text>
</comment>
<dbReference type="Pfam" id="PF02687">
    <property type="entry name" value="FtsX"/>
    <property type="match status" value="2"/>
</dbReference>
<feature type="transmembrane region" description="Helical" evidence="6">
    <location>
        <begin position="414"/>
        <end position="434"/>
    </location>
</feature>
<keyword evidence="5 6" id="KW-0472">Membrane</keyword>
<evidence type="ECO:0000256" key="4">
    <source>
        <dbReference type="ARBA" id="ARBA00022989"/>
    </source>
</evidence>
<feature type="transmembrane region" description="Helical" evidence="6">
    <location>
        <begin position="331"/>
        <end position="347"/>
    </location>
</feature>
<evidence type="ECO:0000256" key="1">
    <source>
        <dbReference type="ARBA" id="ARBA00004651"/>
    </source>
</evidence>
<proteinExistence type="predicted"/>
<reference evidence="8 9" key="1">
    <citation type="submission" date="2018-03" db="EMBL/GenBank/DDBJ databases">
        <title>Genomic Encyclopedia of Archaeal and Bacterial Type Strains, Phase II (KMG-II): from individual species to whole genera.</title>
        <authorList>
            <person name="Goeker M."/>
        </authorList>
    </citation>
    <scope>NUCLEOTIDE SEQUENCE [LARGE SCALE GENOMIC DNA]</scope>
    <source>
        <strain evidence="8 9">DSM 44720</strain>
    </source>
</reference>
<keyword evidence="3 6" id="KW-0812">Transmembrane</keyword>
<feature type="transmembrane region" description="Helical" evidence="6">
    <location>
        <begin position="247"/>
        <end position="269"/>
    </location>
</feature>
<comment type="subcellular location">
    <subcellularLocation>
        <location evidence="1">Cell membrane</location>
        <topology evidence="1">Multi-pass membrane protein</topology>
    </subcellularLocation>
</comment>
<feature type="transmembrane region" description="Helical" evidence="6">
    <location>
        <begin position="644"/>
        <end position="665"/>
    </location>
</feature>
<evidence type="ECO:0000256" key="5">
    <source>
        <dbReference type="ARBA" id="ARBA00023136"/>
    </source>
</evidence>
<dbReference type="OrthoDB" id="3654456at2"/>
<keyword evidence="2" id="KW-1003">Cell membrane</keyword>
<feature type="transmembrane region" description="Helical" evidence="6">
    <location>
        <begin position="193"/>
        <end position="215"/>
    </location>
</feature>
<evidence type="ECO:0000256" key="2">
    <source>
        <dbReference type="ARBA" id="ARBA00022475"/>
    </source>
</evidence>
<dbReference type="EMBL" id="PVTF01000003">
    <property type="protein sequence ID" value="PRY43355.1"/>
    <property type="molecule type" value="Genomic_DNA"/>
</dbReference>
<dbReference type="RefSeq" id="WP_106186952.1">
    <property type="nucleotide sequence ID" value="NZ_PVTF01000003.1"/>
</dbReference>
<dbReference type="AlphaFoldDB" id="A0A2T0TCH2"/>
<feature type="transmembrane region" description="Helical" evidence="6">
    <location>
        <begin position="289"/>
        <end position="310"/>
    </location>
</feature>